<keyword evidence="2" id="KW-1185">Reference proteome</keyword>
<comment type="caution">
    <text evidence="1">The sequence shown here is derived from an EMBL/GenBank/DDBJ whole genome shotgun (WGS) entry which is preliminary data.</text>
</comment>
<evidence type="ECO:0000313" key="2">
    <source>
        <dbReference type="Proteomes" id="UP000827872"/>
    </source>
</evidence>
<gene>
    <name evidence="1" type="ORF">K3G42_033479</name>
</gene>
<proteinExistence type="predicted"/>
<dbReference type="Proteomes" id="UP000827872">
    <property type="component" value="Linkage Group LG02"/>
</dbReference>
<sequence>MHRPSAGNKAQLFGMAKSGQESDSGEDVLCQDHGQLNRMAEARTMDSGPEWLRPGPWTADQNSWVQDHGQLTRMGEASTMDSRPEWLGPGPWTADQNGWVQEHGQLTRMAEAKTMDS</sequence>
<evidence type="ECO:0000313" key="1">
    <source>
        <dbReference type="EMBL" id="KAH8015168.1"/>
    </source>
</evidence>
<accession>A0ACB8G606</accession>
<reference evidence="1" key="1">
    <citation type="submission" date="2021-08" db="EMBL/GenBank/DDBJ databases">
        <title>The first chromosome-level gecko genome reveals the dynamic sex chromosomes of Neotropical dwarf geckos (Sphaerodactylidae: Sphaerodactylus).</title>
        <authorList>
            <person name="Pinto B.J."/>
            <person name="Keating S.E."/>
            <person name="Gamble T."/>
        </authorList>
    </citation>
    <scope>NUCLEOTIDE SEQUENCE</scope>
    <source>
        <strain evidence="1">TG3544</strain>
    </source>
</reference>
<organism evidence="1 2">
    <name type="scientific">Sphaerodactylus townsendi</name>
    <dbReference type="NCBI Taxonomy" id="933632"/>
    <lineage>
        <taxon>Eukaryota</taxon>
        <taxon>Metazoa</taxon>
        <taxon>Chordata</taxon>
        <taxon>Craniata</taxon>
        <taxon>Vertebrata</taxon>
        <taxon>Euteleostomi</taxon>
        <taxon>Lepidosauria</taxon>
        <taxon>Squamata</taxon>
        <taxon>Bifurcata</taxon>
        <taxon>Gekkota</taxon>
        <taxon>Sphaerodactylidae</taxon>
        <taxon>Sphaerodactylus</taxon>
    </lineage>
</organism>
<dbReference type="EMBL" id="CM037615">
    <property type="protein sequence ID" value="KAH8015168.1"/>
    <property type="molecule type" value="Genomic_DNA"/>
</dbReference>
<protein>
    <submittedName>
        <fullName evidence="1">Uncharacterized protein</fullName>
    </submittedName>
</protein>
<name>A0ACB8G606_9SAUR</name>